<accession>A0A9P0DLL2</accession>
<reference evidence="2" key="1">
    <citation type="submission" date="2022-01" db="EMBL/GenBank/DDBJ databases">
        <authorList>
            <person name="King R."/>
        </authorList>
    </citation>
    <scope>NUCLEOTIDE SEQUENCE</scope>
</reference>
<dbReference type="Proteomes" id="UP001153737">
    <property type="component" value="Chromosome 6"/>
</dbReference>
<evidence type="ECO:0000313" key="2">
    <source>
        <dbReference type="EMBL" id="CAH1173542.1"/>
    </source>
</evidence>
<reference evidence="2" key="2">
    <citation type="submission" date="2022-10" db="EMBL/GenBank/DDBJ databases">
        <authorList>
            <consortium name="ENA_rothamsted_submissions"/>
            <consortium name="culmorum"/>
            <person name="King R."/>
        </authorList>
    </citation>
    <scope>NUCLEOTIDE SEQUENCE</scope>
</reference>
<gene>
    <name evidence="2" type="ORF">PHAECO_LOCUS9942</name>
</gene>
<dbReference type="EMBL" id="OU896712">
    <property type="protein sequence ID" value="CAH1173542.1"/>
    <property type="molecule type" value="Genomic_DNA"/>
</dbReference>
<evidence type="ECO:0008006" key="4">
    <source>
        <dbReference type="Google" id="ProtNLM"/>
    </source>
</evidence>
<protein>
    <recommendedName>
        <fullName evidence="4">Cell division cycle protein 123 homolog</fullName>
    </recommendedName>
</protein>
<evidence type="ECO:0000256" key="1">
    <source>
        <dbReference type="ARBA" id="ARBA00011047"/>
    </source>
</evidence>
<dbReference type="InterPro" id="IPR009772">
    <property type="entry name" value="CDC123"/>
</dbReference>
<sequence>MLEITDFRDFSISNWYDKFKHISMETIMIELPDELLKRIQADIILADDSEEESEPELQNQDSPEPLSAEFVQTFKNAMNRLNNSAFVKNNWHAPIDAKMFSFGNNLKVSNIEDVILYFTSSGVIQDDFSNIKGIPFCIALRKWISLHPAAEFRCIVINNVLRGITPRDWPTYYAHFKEEGPRIIEQLMSFYIENIKITFPRENYIFDVVFQYPDRPIVVDFGPLNSKTNLYAFSWKEIQPLMGKDVPEDLPPVFRYLETDIGIMMKADALNKFAKCHS</sequence>
<dbReference type="AlphaFoldDB" id="A0A9P0DLL2"/>
<dbReference type="GO" id="GO:0005737">
    <property type="term" value="C:cytoplasm"/>
    <property type="evidence" value="ECO:0007669"/>
    <property type="project" value="TreeGrafter"/>
</dbReference>
<comment type="similarity">
    <text evidence="1">Belongs to the CDC123 family.</text>
</comment>
<keyword evidence="3" id="KW-1185">Reference proteome</keyword>
<dbReference type="PANTHER" id="PTHR15323:SF6">
    <property type="entry name" value="CELL DIVISION CYCLE PROTEIN 123 HOMOLOG"/>
    <property type="match status" value="1"/>
</dbReference>
<dbReference type="OrthoDB" id="360540at2759"/>
<organism evidence="2 3">
    <name type="scientific">Phaedon cochleariae</name>
    <name type="common">Mustard beetle</name>
    <dbReference type="NCBI Taxonomy" id="80249"/>
    <lineage>
        <taxon>Eukaryota</taxon>
        <taxon>Metazoa</taxon>
        <taxon>Ecdysozoa</taxon>
        <taxon>Arthropoda</taxon>
        <taxon>Hexapoda</taxon>
        <taxon>Insecta</taxon>
        <taxon>Pterygota</taxon>
        <taxon>Neoptera</taxon>
        <taxon>Endopterygota</taxon>
        <taxon>Coleoptera</taxon>
        <taxon>Polyphaga</taxon>
        <taxon>Cucujiformia</taxon>
        <taxon>Chrysomeloidea</taxon>
        <taxon>Chrysomelidae</taxon>
        <taxon>Chrysomelinae</taxon>
        <taxon>Chrysomelini</taxon>
        <taxon>Phaedon</taxon>
    </lineage>
</organism>
<proteinExistence type="inferred from homology"/>
<dbReference type="Pfam" id="PF07065">
    <property type="entry name" value="D123"/>
    <property type="match status" value="1"/>
</dbReference>
<evidence type="ECO:0000313" key="3">
    <source>
        <dbReference type="Proteomes" id="UP001153737"/>
    </source>
</evidence>
<dbReference type="PANTHER" id="PTHR15323">
    <property type="entry name" value="D123 PROTEIN"/>
    <property type="match status" value="1"/>
</dbReference>
<name>A0A9P0DLL2_PHACE</name>